<comment type="caution">
    <text evidence="1">The sequence shown here is derived from an EMBL/GenBank/DDBJ whole genome shotgun (WGS) entry which is preliminary data.</text>
</comment>
<accession>A0AAV4MK63</accession>
<proteinExistence type="predicted"/>
<sequence>MFRSRLFIVATSNGAAHMVAKHDVRIVTGNRFPSFQTQQELLQSMNKGPPLSVSERTLQQKLHAMEIWSRILCKWPFLLQSYKDKHLQWAKIAECAL</sequence>
<name>A0AAV4MK63_CAEEX</name>
<keyword evidence="2" id="KW-1185">Reference proteome</keyword>
<evidence type="ECO:0000313" key="2">
    <source>
        <dbReference type="Proteomes" id="UP001054945"/>
    </source>
</evidence>
<dbReference type="EMBL" id="BPLR01019877">
    <property type="protein sequence ID" value="GIX72796.1"/>
    <property type="molecule type" value="Genomic_DNA"/>
</dbReference>
<reference evidence="1 2" key="1">
    <citation type="submission" date="2021-06" db="EMBL/GenBank/DDBJ databases">
        <title>Caerostris extrusa draft genome.</title>
        <authorList>
            <person name="Kono N."/>
            <person name="Arakawa K."/>
        </authorList>
    </citation>
    <scope>NUCLEOTIDE SEQUENCE [LARGE SCALE GENOMIC DNA]</scope>
</reference>
<dbReference type="Proteomes" id="UP001054945">
    <property type="component" value="Unassembled WGS sequence"/>
</dbReference>
<gene>
    <name evidence="1" type="ORF">CEXT_735001</name>
</gene>
<organism evidence="1 2">
    <name type="scientific">Caerostris extrusa</name>
    <name type="common">Bark spider</name>
    <name type="synonym">Caerostris bankana</name>
    <dbReference type="NCBI Taxonomy" id="172846"/>
    <lineage>
        <taxon>Eukaryota</taxon>
        <taxon>Metazoa</taxon>
        <taxon>Ecdysozoa</taxon>
        <taxon>Arthropoda</taxon>
        <taxon>Chelicerata</taxon>
        <taxon>Arachnida</taxon>
        <taxon>Araneae</taxon>
        <taxon>Araneomorphae</taxon>
        <taxon>Entelegynae</taxon>
        <taxon>Araneoidea</taxon>
        <taxon>Araneidae</taxon>
        <taxon>Caerostris</taxon>
    </lineage>
</organism>
<protein>
    <submittedName>
        <fullName evidence="1">Uncharacterized protein</fullName>
    </submittedName>
</protein>
<evidence type="ECO:0000313" key="1">
    <source>
        <dbReference type="EMBL" id="GIX72796.1"/>
    </source>
</evidence>
<dbReference type="AlphaFoldDB" id="A0AAV4MK63"/>